<proteinExistence type="inferred from homology"/>
<keyword evidence="2 9" id="KW-0813">Transport</keyword>
<evidence type="ECO:0000313" key="11">
    <source>
        <dbReference type="Proteomes" id="UP000586722"/>
    </source>
</evidence>
<feature type="transmembrane region" description="Helical" evidence="9">
    <location>
        <begin position="150"/>
        <end position="171"/>
    </location>
</feature>
<keyword evidence="11" id="KW-1185">Reference proteome</keyword>
<comment type="function">
    <text evidence="9">Part of the tripartite ATP-independent periplasmic (TRAP) transport system.</text>
</comment>
<feature type="transmembrane region" description="Helical" evidence="9">
    <location>
        <begin position="94"/>
        <end position="115"/>
    </location>
</feature>
<dbReference type="PANTHER" id="PTHR35011:SF11">
    <property type="entry name" value="TRAP TRANSPORTER SMALL PERMEASE PROTEIN"/>
    <property type="match status" value="1"/>
</dbReference>
<evidence type="ECO:0000256" key="4">
    <source>
        <dbReference type="ARBA" id="ARBA00022519"/>
    </source>
</evidence>
<evidence type="ECO:0000256" key="3">
    <source>
        <dbReference type="ARBA" id="ARBA00022475"/>
    </source>
</evidence>
<evidence type="ECO:0000256" key="5">
    <source>
        <dbReference type="ARBA" id="ARBA00022692"/>
    </source>
</evidence>
<reference evidence="11" key="1">
    <citation type="submission" date="2020-01" db="EMBL/GenBank/DDBJ databases">
        <authorList>
            <person name="Fang Y."/>
            <person name="Sun R."/>
            <person name="Nie L."/>
            <person name="He J."/>
            <person name="Hao L."/>
            <person name="Wang L."/>
            <person name="Su S."/>
            <person name="Lv E."/>
            <person name="Zhang Z."/>
            <person name="Xie R."/>
            <person name="Liu H."/>
        </authorList>
    </citation>
    <scope>NUCLEOTIDE SEQUENCE [LARGE SCALE GENOMIC DNA]</scope>
    <source>
        <strain evidence="11">XCT-53</strain>
    </source>
</reference>
<organism evidence="10 11">
    <name type="scientific">Pannonibacter tanglangensis</name>
    <dbReference type="NCBI Taxonomy" id="2750084"/>
    <lineage>
        <taxon>Bacteria</taxon>
        <taxon>Pseudomonadati</taxon>
        <taxon>Pseudomonadota</taxon>
        <taxon>Alphaproteobacteria</taxon>
        <taxon>Hyphomicrobiales</taxon>
        <taxon>Stappiaceae</taxon>
        <taxon>Pannonibacter</taxon>
    </lineage>
</organism>
<dbReference type="Pfam" id="PF04290">
    <property type="entry name" value="DctQ"/>
    <property type="match status" value="1"/>
</dbReference>
<evidence type="ECO:0000256" key="9">
    <source>
        <dbReference type="RuleBase" id="RU369079"/>
    </source>
</evidence>
<comment type="caution">
    <text evidence="10">The sequence shown here is derived from an EMBL/GenBank/DDBJ whole genome shotgun (WGS) entry which is preliminary data.</text>
</comment>
<dbReference type="InterPro" id="IPR007387">
    <property type="entry name" value="TRAP_DctQ"/>
</dbReference>
<dbReference type="GO" id="GO:0022857">
    <property type="term" value="F:transmembrane transporter activity"/>
    <property type="evidence" value="ECO:0007669"/>
    <property type="project" value="UniProtKB-UniRule"/>
</dbReference>
<keyword evidence="3" id="KW-1003">Cell membrane</keyword>
<feature type="transmembrane region" description="Helical" evidence="9">
    <location>
        <begin position="59"/>
        <end position="82"/>
    </location>
</feature>
<dbReference type="GO" id="GO:0015740">
    <property type="term" value="P:C4-dicarboxylate transport"/>
    <property type="evidence" value="ECO:0007669"/>
    <property type="project" value="TreeGrafter"/>
</dbReference>
<evidence type="ECO:0000256" key="7">
    <source>
        <dbReference type="ARBA" id="ARBA00023136"/>
    </source>
</evidence>
<keyword evidence="6 9" id="KW-1133">Transmembrane helix</keyword>
<dbReference type="Proteomes" id="UP000586722">
    <property type="component" value="Unassembled WGS sequence"/>
</dbReference>
<dbReference type="PANTHER" id="PTHR35011">
    <property type="entry name" value="2,3-DIKETO-L-GULONATE TRAP TRANSPORTER SMALL PERMEASE PROTEIN YIAM"/>
    <property type="match status" value="1"/>
</dbReference>
<comment type="subunit">
    <text evidence="9">The complex comprises the extracytoplasmic solute receptor protein and the two transmembrane proteins.</text>
</comment>
<evidence type="ECO:0000256" key="2">
    <source>
        <dbReference type="ARBA" id="ARBA00022448"/>
    </source>
</evidence>
<dbReference type="InterPro" id="IPR055348">
    <property type="entry name" value="DctQ"/>
</dbReference>
<gene>
    <name evidence="10" type="ORF">GWI72_04660</name>
</gene>
<keyword evidence="5 9" id="KW-0812">Transmembrane</keyword>
<evidence type="ECO:0000256" key="1">
    <source>
        <dbReference type="ARBA" id="ARBA00004429"/>
    </source>
</evidence>
<sequence>MAILLALTRLIGVVNGAVLKVGLWVGSLAIALMLASILVQVFCRYVLGDALAWSEEAARFLMLWMMAALVPTAFRQGGFVAIEMISDLLPRPVAAVLNLMFLCLSALILWTAMRIGWAEVTGIGGRFALPSLQVPVSLTLDRWASVPRGWMTASLATAVTLMFVVNIELLLRAIARVAGAGKQLPPLRTSSSLGAE</sequence>
<evidence type="ECO:0000256" key="6">
    <source>
        <dbReference type="ARBA" id="ARBA00022989"/>
    </source>
</evidence>
<protein>
    <recommendedName>
        <fullName evidence="9">TRAP transporter small permease protein</fullName>
    </recommendedName>
</protein>
<feature type="transmembrane region" description="Helical" evidence="9">
    <location>
        <begin position="26"/>
        <end position="47"/>
    </location>
</feature>
<keyword evidence="4 9" id="KW-0997">Cell inner membrane</keyword>
<comment type="subcellular location">
    <subcellularLocation>
        <location evidence="1 9">Cell inner membrane</location>
        <topology evidence="1 9">Multi-pass membrane protein</topology>
    </subcellularLocation>
</comment>
<name>A0A7X5F0L2_9HYPH</name>
<comment type="similarity">
    <text evidence="8 9">Belongs to the TRAP transporter small permease family.</text>
</comment>
<evidence type="ECO:0000313" key="10">
    <source>
        <dbReference type="EMBL" id="NBN77556.1"/>
    </source>
</evidence>
<dbReference type="EMBL" id="JAABLQ010000001">
    <property type="protein sequence ID" value="NBN77556.1"/>
    <property type="molecule type" value="Genomic_DNA"/>
</dbReference>
<keyword evidence="7 9" id="KW-0472">Membrane</keyword>
<dbReference type="RefSeq" id="WP_161675872.1">
    <property type="nucleotide sequence ID" value="NZ_JAABLP010000002.1"/>
</dbReference>
<evidence type="ECO:0000256" key="8">
    <source>
        <dbReference type="ARBA" id="ARBA00038436"/>
    </source>
</evidence>
<dbReference type="AlphaFoldDB" id="A0A7X5F0L2"/>
<accession>A0A7X5F0L2</accession>
<dbReference type="GO" id="GO:0005886">
    <property type="term" value="C:plasma membrane"/>
    <property type="evidence" value="ECO:0007669"/>
    <property type="project" value="UniProtKB-SubCell"/>
</dbReference>